<dbReference type="EMBL" id="JBHTKL010000005">
    <property type="protein sequence ID" value="MFD1019981.1"/>
    <property type="molecule type" value="Genomic_DNA"/>
</dbReference>
<gene>
    <name evidence="1" type="ORF">ACFQ2J_12415</name>
</gene>
<accession>A0ABW3L1N1</accession>
<evidence type="ECO:0000313" key="1">
    <source>
        <dbReference type="EMBL" id="MFD1019981.1"/>
    </source>
</evidence>
<keyword evidence="2" id="KW-1185">Reference proteome</keyword>
<reference evidence="2" key="1">
    <citation type="journal article" date="2019" name="Int. J. Syst. Evol. Microbiol.">
        <title>The Global Catalogue of Microorganisms (GCM) 10K type strain sequencing project: providing services to taxonomists for standard genome sequencing and annotation.</title>
        <authorList>
            <consortium name="The Broad Institute Genomics Platform"/>
            <consortium name="The Broad Institute Genome Sequencing Center for Infectious Disease"/>
            <person name="Wu L."/>
            <person name="Ma J."/>
        </authorList>
    </citation>
    <scope>NUCLEOTIDE SEQUENCE [LARGE SCALE GENOMIC DNA]</scope>
    <source>
        <strain evidence="2">CCUG 56607</strain>
    </source>
</reference>
<protein>
    <recommendedName>
        <fullName evidence="3">Cytochrome P450</fullName>
    </recommendedName>
</protein>
<organism evidence="1 2">
    <name type="scientific">Thalassobacillus hwangdonensis</name>
    <dbReference type="NCBI Taxonomy" id="546108"/>
    <lineage>
        <taxon>Bacteria</taxon>
        <taxon>Bacillati</taxon>
        <taxon>Bacillota</taxon>
        <taxon>Bacilli</taxon>
        <taxon>Bacillales</taxon>
        <taxon>Bacillaceae</taxon>
        <taxon>Thalassobacillus</taxon>
    </lineage>
</organism>
<sequence>MTKFFDIDTITKVISHNNPFKYIDDEPFQVSNQTSENWRMVRANSCDP</sequence>
<evidence type="ECO:0008006" key="3">
    <source>
        <dbReference type="Google" id="ProtNLM"/>
    </source>
</evidence>
<name>A0ABW3L1N1_9BACI</name>
<evidence type="ECO:0000313" key="2">
    <source>
        <dbReference type="Proteomes" id="UP001596990"/>
    </source>
</evidence>
<dbReference type="Proteomes" id="UP001596990">
    <property type="component" value="Unassembled WGS sequence"/>
</dbReference>
<proteinExistence type="predicted"/>
<comment type="caution">
    <text evidence="1">The sequence shown here is derived from an EMBL/GenBank/DDBJ whole genome shotgun (WGS) entry which is preliminary data.</text>
</comment>